<evidence type="ECO:0000313" key="4">
    <source>
        <dbReference type="Proteomes" id="UP000237347"/>
    </source>
</evidence>
<comment type="caution">
    <text evidence="3">The sequence shown here is derived from an EMBL/GenBank/DDBJ whole genome shotgun (WGS) entry which is preliminary data.</text>
</comment>
<dbReference type="AlphaFoldDB" id="A0AAW0KCE7"/>
<dbReference type="PANTHER" id="PTHR47723">
    <property type="entry name" value="OS05G0353850 PROTEIN"/>
    <property type="match status" value="1"/>
</dbReference>
<evidence type="ECO:0000256" key="1">
    <source>
        <dbReference type="SAM" id="MobiDB-lite"/>
    </source>
</evidence>
<feature type="region of interest" description="Disordered" evidence="1">
    <location>
        <begin position="30"/>
        <end position="70"/>
    </location>
</feature>
<dbReference type="PANTHER" id="PTHR47723:SF24">
    <property type="entry name" value="RNASE H TYPE-1 DOMAIN-CONTAINING PROTEIN"/>
    <property type="match status" value="1"/>
</dbReference>
<organism evidence="3 4">
    <name type="scientific">Quercus suber</name>
    <name type="common">Cork oak</name>
    <dbReference type="NCBI Taxonomy" id="58331"/>
    <lineage>
        <taxon>Eukaryota</taxon>
        <taxon>Viridiplantae</taxon>
        <taxon>Streptophyta</taxon>
        <taxon>Embryophyta</taxon>
        <taxon>Tracheophyta</taxon>
        <taxon>Spermatophyta</taxon>
        <taxon>Magnoliopsida</taxon>
        <taxon>eudicotyledons</taxon>
        <taxon>Gunneridae</taxon>
        <taxon>Pentapetalae</taxon>
        <taxon>rosids</taxon>
        <taxon>fabids</taxon>
        <taxon>Fagales</taxon>
        <taxon>Fagaceae</taxon>
        <taxon>Quercus</taxon>
    </lineage>
</organism>
<accession>A0AAW0KCE7</accession>
<keyword evidence="4" id="KW-1185">Reference proteome</keyword>
<reference evidence="3 4" key="1">
    <citation type="journal article" date="2018" name="Sci. Data">
        <title>The draft genome sequence of cork oak.</title>
        <authorList>
            <person name="Ramos A.M."/>
            <person name="Usie A."/>
            <person name="Barbosa P."/>
            <person name="Barros P.M."/>
            <person name="Capote T."/>
            <person name="Chaves I."/>
            <person name="Simoes F."/>
            <person name="Abreu I."/>
            <person name="Carrasquinho I."/>
            <person name="Faro C."/>
            <person name="Guimaraes J.B."/>
            <person name="Mendonca D."/>
            <person name="Nobrega F."/>
            <person name="Rodrigues L."/>
            <person name="Saibo N.J.M."/>
            <person name="Varela M.C."/>
            <person name="Egas C."/>
            <person name="Matos J."/>
            <person name="Miguel C.M."/>
            <person name="Oliveira M.M."/>
            <person name="Ricardo C.P."/>
            <person name="Goncalves S."/>
        </authorList>
    </citation>
    <scope>NUCLEOTIDE SEQUENCE [LARGE SCALE GENOMIC DNA]</scope>
    <source>
        <strain evidence="4">cv. HL8</strain>
    </source>
</reference>
<dbReference type="InterPro" id="IPR002156">
    <property type="entry name" value="RNaseH_domain"/>
</dbReference>
<proteinExistence type="predicted"/>
<gene>
    <name evidence="3" type="ORF">CFP56_022748</name>
</gene>
<dbReference type="Proteomes" id="UP000237347">
    <property type="component" value="Unassembled WGS sequence"/>
</dbReference>
<evidence type="ECO:0000259" key="2">
    <source>
        <dbReference type="Pfam" id="PF13456"/>
    </source>
</evidence>
<dbReference type="EMBL" id="PKMF04000356">
    <property type="protein sequence ID" value="KAK7836326.1"/>
    <property type="molecule type" value="Genomic_DNA"/>
</dbReference>
<evidence type="ECO:0000313" key="3">
    <source>
        <dbReference type="EMBL" id="KAK7836326.1"/>
    </source>
</evidence>
<dbReference type="Pfam" id="PF13456">
    <property type="entry name" value="RVT_3"/>
    <property type="match status" value="1"/>
</dbReference>
<feature type="compositionally biased region" description="Low complexity" evidence="1">
    <location>
        <begin position="33"/>
        <end position="70"/>
    </location>
</feature>
<dbReference type="GO" id="GO:0003676">
    <property type="term" value="F:nucleic acid binding"/>
    <property type="evidence" value="ECO:0007669"/>
    <property type="project" value="InterPro"/>
</dbReference>
<dbReference type="GO" id="GO:0004523">
    <property type="term" value="F:RNA-DNA hybrid ribonuclease activity"/>
    <property type="evidence" value="ECO:0007669"/>
    <property type="project" value="InterPro"/>
</dbReference>
<name>A0AAW0KCE7_QUESU</name>
<protein>
    <recommendedName>
        <fullName evidence="2">RNase H type-1 domain-containing protein</fullName>
    </recommendedName>
</protein>
<dbReference type="InterPro" id="IPR053151">
    <property type="entry name" value="RNase_H-like"/>
</dbReference>
<sequence length="180" mass="20045">MEVKIWLMIETGEQVKHMAQGAAVAVKNTLGLNTDSPNSTNNRSNTNNPSNPNTASNINNPSYPNTTSNPRWDLKKKELMHSMYAVCAYGFDFGMGIDCEGGTAAQSITEKTISGEIGHIVQGILCYLDCFGSWKVQHVKREFNRVAHELAHHARCKEVNQVWEGCSPPIVIHLILQDRY</sequence>
<feature type="domain" description="RNase H type-1" evidence="2">
    <location>
        <begin position="103"/>
        <end position="154"/>
    </location>
</feature>